<name>A0A6P7LVD2_BETSP</name>
<dbReference type="Proteomes" id="UP000515150">
    <property type="component" value="Chromosome 24"/>
</dbReference>
<dbReference type="KEGG" id="bspl:114850102"/>
<reference evidence="3" key="1">
    <citation type="submission" date="2025-08" db="UniProtKB">
        <authorList>
            <consortium name="RefSeq"/>
        </authorList>
    </citation>
    <scope>IDENTIFICATION</scope>
</reference>
<dbReference type="PANTHER" id="PTHR47773">
    <property type="entry name" value="SI:DKEY-9I5.2-RELATED"/>
    <property type="match status" value="1"/>
</dbReference>
<evidence type="ECO:0000313" key="2">
    <source>
        <dbReference type="Proteomes" id="UP000515150"/>
    </source>
</evidence>
<sequence length="336" mass="36076">MGRTLVETYTQPGEYTGELIGVEYLFSQTGAVLEDLGRDPDAPNGLDEADVEVVDEEEQDEGFEELQDIQFLQDQQAAAAAAADDDASSDDTDPVSREESAVETGMDVAEGDGPDALGPDGRSGYQHVTALAHALVELCHHTYVTQLKAREIVALWEKLLDHDKAPVAPPRQLVTGHFRSLRSSSIAGMDSVQRSFLGKAAQSPKVSRLVEAIIMELCDVHSEGRSLGGVQDSSSPEGLQHYPGRCSQLPHADGQHLHPPLQCQPEDAMHTERSKGMSTTFLLSTVLRPGGPAAGTQDVPSQSLKGNPVLPQRPLQHPQPEDPSGLATTHRGPCMT</sequence>
<dbReference type="OrthoDB" id="10057688at2759"/>
<feature type="region of interest" description="Disordered" evidence="1">
    <location>
        <begin position="286"/>
        <end position="336"/>
    </location>
</feature>
<organism evidence="2 3">
    <name type="scientific">Betta splendens</name>
    <name type="common">Siamese fighting fish</name>
    <dbReference type="NCBI Taxonomy" id="158456"/>
    <lineage>
        <taxon>Eukaryota</taxon>
        <taxon>Metazoa</taxon>
        <taxon>Chordata</taxon>
        <taxon>Craniata</taxon>
        <taxon>Vertebrata</taxon>
        <taxon>Euteleostomi</taxon>
        <taxon>Actinopterygii</taxon>
        <taxon>Neopterygii</taxon>
        <taxon>Teleostei</taxon>
        <taxon>Neoteleostei</taxon>
        <taxon>Acanthomorphata</taxon>
        <taxon>Anabantaria</taxon>
        <taxon>Anabantiformes</taxon>
        <taxon>Anabantoidei</taxon>
        <taxon>Osphronemidae</taxon>
        <taxon>Betta</taxon>
    </lineage>
</organism>
<protein>
    <submittedName>
        <fullName evidence="3">Uncharacterized protein LOC114850102</fullName>
    </submittedName>
</protein>
<gene>
    <name evidence="3" type="primary">LOC114850102</name>
</gene>
<feature type="compositionally biased region" description="Acidic residues" evidence="1">
    <location>
        <begin position="83"/>
        <end position="93"/>
    </location>
</feature>
<evidence type="ECO:0000313" key="3">
    <source>
        <dbReference type="RefSeq" id="XP_028997912.1"/>
    </source>
</evidence>
<accession>A0A6P7LVD2</accession>
<dbReference type="InParanoid" id="A0A6P7LVD2"/>
<dbReference type="AlphaFoldDB" id="A0A6P7LVD2"/>
<dbReference type="RefSeq" id="XP_028997912.1">
    <property type="nucleotide sequence ID" value="XM_029142079.3"/>
</dbReference>
<evidence type="ECO:0000256" key="1">
    <source>
        <dbReference type="SAM" id="MobiDB-lite"/>
    </source>
</evidence>
<dbReference type="GeneID" id="114850102"/>
<dbReference type="PANTHER" id="PTHR47773:SF1">
    <property type="entry name" value="C2H2-TYPE DOMAIN-CONTAINING PROTEIN"/>
    <property type="match status" value="1"/>
</dbReference>
<proteinExistence type="predicted"/>
<keyword evidence="2" id="KW-1185">Reference proteome</keyword>
<feature type="region of interest" description="Disordered" evidence="1">
    <location>
        <begin position="76"/>
        <end position="122"/>
    </location>
</feature>